<dbReference type="Pfam" id="PF07690">
    <property type="entry name" value="MFS_1"/>
    <property type="match status" value="1"/>
</dbReference>
<dbReference type="Gene3D" id="1.20.1250.20">
    <property type="entry name" value="MFS general substrate transporter like domains"/>
    <property type="match status" value="1"/>
</dbReference>
<dbReference type="AlphaFoldDB" id="A0A4R5C9G1"/>
<evidence type="ECO:0000256" key="5">
    <source>
        <dbReference type="ARBA" id="ARBA00023136"/>
    </source>
</evidence>
<evidence type="ECO:0000259" key="7">
    <source>
        <dbReference type="PROSITE" id="PS50850"/>
    </source>
</evidence>
<dbReference type="PANTHER" id="PTHR23513">
    <property type="entry name" value="INTEGRAL MEMBRANE EFFLUX PROTEIN-RELATED"/>
    <property type="match status" value="1"/>
</dbReference>
<feature type="transmembrane region" description="Helical" evidence="6">
    <location>
        <begin position="180"/>
        <end position="200"/>
    </location>
</feature>
<keyword evidence="2" id="KW-1003">Cell membrane</keyword>
<evidence type="ECO:0000256" key="3">
    <source>
        <dbReference type="ARBA" id="ARBA00022692"/>
    </source>
</evidence>
<feature type="transmembrane region" description="Helical" evidence="6">
    <location>
        <begin position="394"/>
        <end position="414"/>
    </location>
</feature>
<evidence type="ECO:0000256" key="4">
    <source>
        <dbReference type="ARBA" id="ARBA00022989"/>
    </source>
</evidence>
<feature type="transmembrane region" description="Helical" evidence="6">
    <location>
        <begin position="327"/>
        <end position="351"/>
    </location>
</feature>
<dbReference type="OrthoDB" id="3542743at2"/>
<proteinExistence type="predicted"/>
<evidence type="ECO:0000256" key="2">
    <source>
        <dbReference type="ARBA" id="ARBA00022475"/>
    </source>
</evidence>
<dbReference type="GO" id="GO:0022857">
    <property type="term" value="F:transmembrane transporter activity"/>
    <property type="evidence" value="ECO:0007669"/>
    <property type="project" value="InterPro"/>
</dbReference>
<reference evidence="8 9" key="1">
    <citation type="submission" date="2019-03" db="EMBL/GenBank/DDBJ databases">
        <title>Draft genome sequences of novel Actinobacteria.</title>
        <authorList>
            <person name="Sahin N."/>
            <person name="Ay H."/>
            <person name="Saygin H."/>
        </authorList>
    </citation>
    <scope>NUCLEOTIDE SEQUENCE [LARGE SCALE GENOMIC DNA]</scope>
    <source>
        <strain evidence="8 9">H3C3</strain>
    </source>
</reference>
<gene>
    <name evidence="8" type="ORF">E1298_06155</name>
</gene>
<evidence type="ECO:0000256" key="6">
    <source>
        <dbReference type="SAM" id="Phobius"/>
    </source>
</evidence>
<feature type="domain" description="Major facilitator superfamily (MFS) profile" evidence="7">
    <location>
        <begin position="24"/>
        <end position="415"/>
    </location>
</feature>
<evidence type="ECO:0000313" key="8">
    <source>
        <dbReference type="EMBL" id="TDD94830.1"/>
    </source>
</evidence>
<keyword evidence="9" id="KW-1185">Reference proteome</keyword>
<dbReference type="PROSITE" id="PS50850">
    <property type="entry name" value="MFS"/>
    <property type="match status" value="1"/>
</dbReference>
<feature type="transmembrane region" description="Helical" evidence="6">
    <location>
        <begin position="241"/>
        <end position="264"/>
    </location>
</feature>
<keyword evidence="4 6" id="KW-1133">Transmembrane helix</keyword>
<dbReference type="PANTHER" id="PTHR23513:SF6">
    <property type="entry name" value="MAJOR FACILITATOR SUPERFAMILY ASSOCIATED DOMAIN-CONTAINING PROTEIN"/>
    <property type="match status" value="1"/>
</dbReference>
<dbReference type="InterPro" id="IPR011701">
    <property type="entry name" value="MFS"/>
</dbReference>
<comment type="subcellular location">
    <subcellularLocation>
        <location evidence="1">Cell membrane</location>
        <topology evidence="1">Multi-pass membrane protein</topology>
    </subcellularLocation>
</comment>
<comment type="caution">
    <text evidence="8">The sequence shown here is derived from an EMBL/GenBank/DDBJ whole genome shotgun (WGS) entry which is preliminary data.</text>
</comment>
<feature type="transmembrane region" description="Helical" evidence="6">
    <location>
        <begin position="89"/>
        <end position="109"/>
    </location>
</feature>
<feature type="transmembrane region" description="Helical" evidence="6">
    <location>
        <begin position="363"/>
        <end position="388"/>
    </location>
</feature>
<protein>
    <submittedName>
        <fullName evidence="8">MFS transporter</fullName>
    </submittedName>
</protein>
<evidence type="ECO:0000256" key="1">
    <source>
        <dbReference type="ARBA" id="ARBA00004651"/>
    </source>
</evidence>
<organism evidence="8 9">
    <name type="scientific">Actinomadura rubrisoli</name>
    <dbReference type="NCBI Taxonomy" id="2530368"/>
    <lineage>
        <taxon>Bacteria</taxon>
        <taxon>Bacillati</taxon>
        <taxon>Actinomycetota</taxon>
        <taxon>Actinomycetes</taxon>
        <taxon>Streptosporangiales</taxon>
        <taxon>Thermomonosporaceae</taxon>
        <taxon>Actinomadura</taxon>
    </lineage>
</organism>
<dbReference type="InterPro" id="IPR020846">
    <property type="entry name" value="MFS_dom"/>
</dbReference>
<evidence type="ECO:0000313" key="9">
    <source>
        <dbReference type="Proteomes" id="UP000294513"/>
    </source>
</evidence>
<dbReference type="RefSeq" id="WP_131889820.1">
    <property type="nucleotide sequence ID" value="NZ_SMKU01000016.1"/>
</dbReference>
<dbReference type="SUPFAM" id="SSF103473">
    <property type="entry name" value="MFS general substrate transporter"/>
    <property type="match status" value="1"/>
</dbReference>
<dbReference type="Proteomes" id="UP000294513">
    <property type="component" value="Unassembled WGS sequence"/>
</dbReference>
<keyword evidence="5 6" id="KW-0472">Membrane</keyword>
<keyword evidence="3 6" id="KW-0812">Transmembrane</keyword>
<dbReference type="InterPro" id="IPR036259">
    <property type="entry name" value="MFS_trans_sf"/>
</dbReference>
<dbReference type="EMBL" id="SMKU01000016">
    <property type="protein sequence ID" value="TDD94830.1"/>
    <property type="molecule type" value="Genomic_DNA"/>
</dbReference>
<feature type="transmembrane region" description="Helical" evidence="6">
    <location>
        <begin position="61"/>
        <end position="82"/>
    </location>
</feature>
<sequence>MSVIEDLPPSQDGGKPVPLRRNRDFLLLWTSAGLSTLGMRAAAVAYPLLMVWRGDTVGAGLVGFAALLPQLLVQIPAGVLVDRVPRRRLMIYCDLAGVLSMLGVVLVLASGHMWLPQIMAAAFIEGTAAIVYRLAERAAIRHVLPEDQLSAGLSQNEARGQASGLLGQPVGSGLFAVTRWLPFGLTALTHLAALVLLLMIRRPFEDPRDEEEEKSGRKKGKFRRDIAEGLRWVWQDKVLRVAIALIAGSNIVFQVLAIAIVLVIKERDGSPALVGLIGLIAGLGGVAGALVAQKLLKWFGMPVLFTGTFFVWGIFLTGIAFTGNPVALGVLFGAMVFAGAVMNVAAGIYQVKTTPDRLQGRVGSVLGLVASGMNSVGSLVGGFSLHLFGARDTLLVSAVAMAAFGVIAVATPAIRRAKM</sequence>
<dbReference type="GO" id="GO:0005886">
    <property type="term" value="C:plasma membrane"/>
    <property type="evidence" value="ECO:0007669"/>
    <property type="project" value="UniProtKB-SubCell"/>
</dbReference>
<dbReference type="CDD" id="cd06173">
    <property type="entry name" value="MFS_MefA_like"/>
    <property type="match status" value="1"/>
</dbReference>
<name>A0A4R5C9G1_9ACTN</name>
<feature type="transmembrane region" description="Helical" evidence="6">
    <location>
        <begin position="25"/>
        <end position="49"/>
    </location>
</feature>
<feature type="transmembrane region" description="Helical" evidence="6">
    <location>
        <begin position="299"/>
        <end position="321"/>
    </location>
</feature>
<feature type="transmembrane region" description="Helical" evidence="6">
    <location>
        <begin position="270"/>
        <end position="292"/>
    </location>
</feature>
<accession>A0A4R5C9G1</accession>